<dbReference type="EMBL" id="JASPKZ010010240">
    <property type="protein sequence ID" value="KAJ9575108.1"/>
    <property type="molecule type" value="Genomic_DNA"/>
</dbReference>
<dbReference type="Proteomes" id="UP001233999">
    <property type="component" value="Unassembled WGS sequence"/>
</dbReference>
<feature type="non-terminal residue" evidence="1">
    <location>
        <position position="1"/>
    </location>
</feature>
<feature type="non-terminal residue" evidence="1">
    <location>
        <position position="55"/>
    </location>
</feature>
<reference evidence="1" key="2">
    <citation type="submission" date="2023-05" db="EMBL/GenBank/DDBJ databases">
        <authorList>
            <person name="Fouks B."/>
        </authorList>
    </citation>
    <scope>NUCLEOTIDE SEQUENCE</scope>
    <source>
        <strain evidence="1">Stay&amp;Tobe</strain>
        <tissue evidence="1">Testes</tissue>
    </source>
</reference>
<evidence type="ECO:0000313" key="1">
    <source>
        <dbReference type="EMBL" id="KAJ9575108.1"/>
    </source>
</evidence>
<gene>
    <name evidence="1" type="ORF">L9F63_007769</name>
</gene>
<organism evidence="1 2">
    <name type="scientific">Diploptera punctata</name>
    <name type="common">Pacific beetle cockroach</name>
    <dbReference type="NCBI Taxonomy" id="6984"/>
    <lineage>
        <taxon>Eukaryota</taxon>
        <taxon>Metazoa</taxon>
        <taxon>Ecdysozoa</taxon>
        <taxon>Arthropoda</taxon>
        <taxon>Hexapoda</taxon>
        <taxon>Insecta</taxon>
        <taxon>Pterygota</taxon>
        <taxon>Neoptera</taxon>
        <taxon>Polyneoptera</taxon>
        <taxon>Dictyoptera</taxon>
        <taxon>Blattodea</taxon>
        <taxon>Blaberoidea</taxon>
        <taxon>Blaberidae</taxon>
        <taxon>Diplopterinae</taxon>
        <taxon>Diploptera</taxon>
    </lineage>
</organism>
<dbReference type="AlphaFoldDB" id="A0AAD7Z7V8"/>
<evidence type="ECO:0000313" key="2">
    <source>
        <dbReference type="Proteomes" id="UP001233999"/>
    </source>
</evidence>
<comment type="caution">
    <text evidence="1">The sequence shown here is derived from an EMBL/GenBank/DDBJ whole genome shotgun (WGS) entry which is preliminary data.</text>
</comment>
<accession>A0AAD7Z7V8</accession>
<proteinExistence type="predicted"/>
<keyword evidence="2" id="KW-1185">Reference proteome</keyword>
<sequence>FDKFEKIFNKFNIKLAPKNDYSLDCLREFMKYETSFEDIPSIIRPGKEEIIFFGV</sequence>
<name>A0AAD7Z7V8_DIPPU</name>
<protein>
    <submittedName>
        <fullName evidence="1">Uncharacterized protein</fullName>
    </submittedName>
</protein>
<reference evidence="1" key="1">
    <citation type="journal article" date="2023" name="IScience">
        <title>Live-bearing cockroach genome reveals convergent evolutionary mechanisms linked to viviparity in insects and beyond.</title>
        <authorList>
            <person name="Fouks B."/>
            <person name="Harrison M.C."/>
            <person name="Mikhailova A.A."/>
            <person name="Marchal E."/>
            <person name="English S."/>
            <person name="Carruthers M."/>
            <person name="Jennings E.C."/>
            <person name="Chiamaka E.L."/>
            <person name="Frigard R.A."/>
            <person name="Pippel M."/>
            <person name="Attardo G.M."/>
            <person name="Benoit J.B."/>
            <person name="Bornberg-Bauer E."/>
            <person name="Tobe S.S."/>
        </authorList>
    </citation>
    <scope>NUCLEOTIDE SEQUENCE</scope>
    <source>
        <strain evidence="1">Stay&amp;Tobe</strain>
    </source>
</reference>